<protein>
    <recommendedName>
        <fullName evidence="3">Nodulation protein NolB</fullName>
    </recommendedName>
</protein>
<evidence type="ECO:0000313" key="1">
    <source>
        <dbReference type="EMBL" id="MET3582887.1"/>
    </source>
</evidence>
<evidence type="ECO:0000313" key="2">
    <source>
        <dbReference type="Proteomes" id="UP001549204"/>
    </source>
</evidence>
<dbReference type="Proteomes" id="UP001549204">
    <property type="component" value="Unassembled WGS sequence"/>
</dbReference>
<gene>
    <name evidence="1" type="ORF">ABID19_005949</name>
</gene>
<dbReference type="Pfam" id="PF17398">
    <property type="entry name" value="NolB"/>
    <property type="match status" value="1"/>
</dbReference>
<evidence type="ECO:0008006" key="3">
    <source>
        <dbReference type="Google" id="ProtNLM"/>
    </source>
</evidence>
<reference evidence="1 2" key="1">
    <citation type="submission" date="2024-06" db="EMBL/GenBank/DDBJ databases">
        <title>Genomic Encyclopedia of Type Strains, Phase IV (KMG-IV): sequencing the most valuable type-strain genomes for metagenomic binning, comparative biology and taxonomic classification.</title>
        <authorList>
            <person name="Goeker M."/>
        </authorList>
    </citation>
    <scope>NUCLEOTIDE SEQUENCE [LARGE SCALE GENOMIC DNA]</scope>
    <source>
        <strain evidence="1 2">DSM 100022</strain>
    </source>
</reference>
<dbReference type="EMBL" id="JBEPMC010000014">
    <property type="protein sequence ID" value="MET3582887.1"/>
    <property type="molecule type" value="Genomic_DNA"/>
</dbReference>
<dbReference type="InterPro" id="IPR016775">
    <property type="entry name" value="Nodulation_NolB"/>
</dbReference>
<sequence length="171" mass="17227">MMLGVTSISTNLTDGLSKVGSAAALGDQAQFQRSLVQAASSVKNDASSATARVAPVRPALEVQRAVTQANPLGDRVLQTLSSMHQHNAVAPPVLGSQVTLVTGALPGPAAQLPLQARAAGVQTPSAPQGGKDFEAMVAGLRDVYNDVTQVSLVCKGIGSASSSVNKLVSAG</sequence>
<dbReference type="RefSeq" id="WP_263806551.1">
    <property type="nucleotide sequence ID" value="NZ_JBEPMC010000014.1"/>
</dbReference>
<proteinExistence type="predicted"/>
<comment type="caution">
    <text evidence="1">The sequence shown here is derived from an EMBL/GenBank/DDBJ whole genome shotgun (WGS) entry which is preliminary data.</text>
</comment>
<accession>A0ABV2GXL9</accession>
<keyword evidence="2" id="KW-1185">Reference proteome</keyword>
<name>A0ABV2GXL9_9HYPH</name>
<organism evidence="1 2">
    <name type="scientific">Mesorhizobium robiniae</name>
    <dbReference type="NCBI Taxonomy" id="559315"/>
    <lineage>
        <taxon>Bacteria</taxon>
        <taxon>Pseudomonadati</taxon>
        <taxon>Pseudomonadota</taxon>
        <taxon>Alphaproteobacteria</taxon>
        <taxon>Hyphomicrobiales</taxon>
        <taxon>Phyllobacteriaceae</taxon>
        <taxon>Mesorhizobium</taxon>
    </lineage>
</organism>